<dbReference type="Proteomes" id="UP000030145">
    <property type="component" value="Unassembled WGS sequence"/>
</dbReference>
<gene>
    <name evidence="2" type="ORF">MA47_04335</name>
</gene>
<evidence type="ECO:0000256" key="1">
    <source>
        <dbReference type="SAM" id="Phobius"/>
    </source>
</evidence>
<comment type="caution">
    <text evidence="2">The sequence shown here is derived from an EMBL/GenBank/DDBJ whole genome shotgun (WGS) entry which is preliminary data.</text>
</comment>
<feature type="transmembrane region" description="Helical" evidence="1">
    <location>
        <begin position="6"/>
        <end position="25"/>
    </location>
</feature>
<keyword evidence="3" id="KW-1185">Reference proteome</keyword>
<name>A0A0A2DM58_9CORY</name>
<feature type="transmembrane region" description="Helical" evidence="1">
    <location>
        <begin position="46"/>
        <end position="69"/>
    </location>
</feature>
<reference evidence="2 3" key="1">
    <citation type="submission" date="2014-10" db="EMBL/GenBank/DDBJ databases">
        <title>Whole Genome sequence of Corynebacterium auriscanis strain CIP 106629.</title>
        <authorList>
            <person name="Hassan S.S."/>
            <person name="Jamal S.B."/>
            <person name="Tiwari S."/>
            <person name="Oliveira L.D.C."/>
            <person name="Souza F."/>
            <person name="Mariano D.C."/>
            <person name="Almeida S."/>
            <person name="Dorella F."/>
            <person name="Pereira F."/>
            <person name="Carvalho A."/>
            <person name="Leal C.A."/>
            <person name="Soares S.D.C."/>
            <person name="Figueiredo H.C."/>
            <person name="Silva A."/>
            <person name="Azevedo V.A."/>
        </authorList>
    </citation>
    <scope>NUCLEOTIDE SEQUENCE [LARGE SCALE GENOMIC DNA]</scope>
    <source>
        <strain evidence="2 3">CIP 106629</strain>
    </source>
</reference>
<evidence type="ECO:0000313" key="3">
    <source>
        <dbReference type="Proteomes" id="UP000030145"/>
    </source>
</evidence>
<dbReference type="AlphaFoldDB" id="A0A0A2DM58"/>
<dbReference type="EMBL" id="JRVJ01000004">
    <property type="protein sequence ID" value="KGM18984.1"/>
    <property type="molecule type" value="Genomic_DNA"/>
</dbReference>
<protein>
    <submittedName>
        <fullName evidence="2">Uncharacterized protein</fullName>
    </submittedName>
</protein>
<keyword evidence="1" id="KW-0472">Membrane</keyword>
<accession>A0A0A2DM58</accession>
<organism evidence="2 3">
    <name type="scientific">Corynebacterium auriscanis</name>
    <dbReference type="NCBI Taxonomy" id="99807"/>
    <lineage>
        <taxon>Bacteria</taxon>
        <taxon>Bacillati</taxon>
        <taxon>Actinomycetota</taxon>
        <taxon>Actinomycetes</taxon>
        <taxon>Mycobacteriales</taxon>
        <taxon>Corynebacteriaceae</taxon>
        <taxon>Corynebacterium</taxon>
    </lineage>
</organism>
<evidence type="ECO:0000313" key="2">
    <source>
        <dbReference type="EMBL" id="KGM18984.1"/>
    </source>
</evidence>
<keyword evidence="1" id="KW-1133">Transmembrane helix</keyword>
<sequence length="72" mass="7700">MYFPLAFGAWALAGIIGVVGLGPYFSADNARRTAGIYQIVGWKQGLYWATIFAVLVGVVLSAIHLGIWVGKS</sequence>
<keyword evidence="1" id="KW-0812">Transmembrane</keyword>
<proteinExistence type="predicted"/>